<feature type="domain" description="Diphthamide synthase" evidence="10">
    <location>
        <begin position="107"/>
        <end position="247"/>
    </location>
</feature>
<proteinExistence type="predicted"/>
<evidence type="ECO:0000313" key="12">
    <source>
        <dbReference type="Proteomes" id="UP000245207"/>
    </source>
</evidence>
<dbReference type="CDD" id="cd06156">
    <property type="entry name" value="eu_AANH_C_2"/>
    <property type="match status" value="1"/>
</dbReference>
<dbReference type="Gene3D" id="3.40.50.620">
    <property type="entry name" value="HUPs"/>
    <property type="match status" value="1"/>
</dbReference>
<dbReference type="PANTHER" id="PTHR12196:SF2">
    <property type="entry name" value="DIPHTHINE--AMMONIA LIGASE"/>
    <property type="match status" value="1"/>
</dbReference>
<dbReference type="InterPro" id="IPR014729">
    <property type="entry name" value="Rossmann-like_a/b/a_fold"/>
</dbReference>
<dbReference type="Proteomes" id="UP000245207">
    <property type="component" value="Unassembled WGS sequence"/>
</dbReference>
<keyword evidence="4" id="KW-0436">Ligase</keyword>
<dbReference type="SUPFAM" id="SSF52402">
    <property type="entry name" value="Adenine nucleotide alpha hydrolases-like"/>
    <property type="match status" value="1"/>
</dbReference>
<feature type="domain" description="Diphthamide synthase" evidence="10">
    <location>
        <begin position="1"/>
        <end position="59"/>
    </location>
</feature>
<dbReference type="GO" id="GO:0017183">
    <property type="term" value="P:protein histidyl modification to diphthamide"/>
    <property type="evidence" value="ECO:0007669"/>
    <property type="project" value="TreeGrafter"/>
</dbReference>
<dbReference type="FunFam" id="3.90.1490.10:FF:000001">
    <property type="entry name" value="Diphthine--ammonia ligase"/>
    <property type="match status" value="1"/>
</dbReference>
<evidence type="ECO:0000313" key="11">
    <source>
        <dbReference type="EMBL" id="PWA97756.1"/>
    </source>
</evidence>
<accession>A0A2U1QIC0</accession>
<evidence type="ECO:0000256" key="3">
    <source>
        <dbReference type="ARBA" id="ARBA00018426"/>
    </source>
</evidence>
<dbReference type="STRING" id="35608.A0A2U1QIC0"/>
<comment type="pathway">
    <text evidence="1">Protein modification; peptidyl-diphthamide biosynthesis.</text>
</comment>
<dbReference type="CDD" id="cd01994">
    <property type="entry name" value="AANH_PF0828-like"/>
    <property type="match status" value="1"/>
</dbReference>
<dbReference type="EMBL" id="PKPP01000103">
    <property type="protein sequence ID" value="PWA97756.1"/>
    <property type="molecule type" value="Genomic_DNA"/>
</dbReference>
<evidence type="ECO:0000256" key="6">
    <source>
        <dbReference type="ARBA" id="ARBA00022840"/>
    </source>
</evidence>
<evidence type="ECO:0000256" key="5">
    <source>
        <dbReference type="ARBA" id="ARBA00022741"/>
    </source>
</evidence>
<sequence>MKVVGLVSGGKDSCFAMMKCLEYGHEVVALANLLPANDSVDELDSYMYQTVSLSFIRVQDHFSRRICIGSHEICCLDVQLVLATLFVICYSIYVYIRRHDLSYNTTAGDEVEDMFILLKEVKKQIPSITAVSSGAIASDYQRLRVENVCSRLGLISLAYLWKLDQTFLLQQMIETGIVAITVKVAAVGLDPSKHLGKEMSYLWPHLLKLKELYGSNVCGEGGEYETLTFDCPLFKYARIILDEFQLVLHDSNPIAPVGILHPLAFHCEDKTNSPSVSDSNRSNGSCLEDMGSVIEVHSESLDIVEEKCHPSNVALDLTQLEKRRLHVSKTRKGNTFSLCCWLQDTTETTADLQEDMKIVLLKIESDLKEGGFSWENVVYIHLYISDMNMFAIANETYVNFITQEKCRFGVPSRSTIELPLCQVGLGRAYVEVLVANDQSKKVLHVQSISSWAPSCIGPYSQATLHKEILHMAGQLGLDPPTMSLCSGGPIAELEQALVNSEAVARSFNCSISTSAILFVIFCSMSTSTLDRIGMQEKQNTILNHMKLNLDRKHASGVLNPIFLYVLVPDLPKRAFVEVKPVLFVEDDTETEEDNDNVLSDPNYKETPFDLCFQPEPWHDECLHKCLARDSICAAVLSITTEIAYKICSNVDDPLIVTAEDKMGGVAKFCIYRLDKVLSQNHYSWDDVMNLRIYCPTSLNIPHETLSLVFKSTFDEFAETTKKFKTCEEPIFNIVPVIGVGSSAASVNDLITCELFARKS</sequence>
<evidence type="ECO:0000256" key="1">
    <source>
        <dbReference type="ARBA" id="ARBA00005156"/>
    </source>
</evidence>
<dbReference type="InterPro" id="IPR030662">
    <property type="entry name" value="DPH6/MJ0570"/>
</dbReference>
<dbReference type="FunFam" id="3.30.1330.40:FF:000016">
    <property type="entry name" value="Endoribonuclease"/>
    <property type="match status" value="1"/>
</dbReference>
<gene>
    <name evidence="11" type="ORF">CTI12_AA026310</name>
</gene>
<evidence type="ECO:0000256" key="8">
    <source>
        <dbReference type="ARBA" id="ARBA00031552"/>
    </source>
</evidence>
<dbReference type="OrthoDB" id="686384at2759"/>
<evidence type="ECO:0000256" key="4">
    <source>
        <dbReference type="ARBA" id="ARBA00022598"/>
    </source>
</evidence>
<dbReference type="InterPro" id="IPR002761">
    <property type="entry name" value="Diphthami_syn_dom"/>
</dbReference>
<organism evidence="11 12">
    <name type="scientific">Artemisia annua</name>
    <name type="common">Sweet wormwood</name>
    <dbReference type="NCBI Taxonomy" id="35608"/>
    <lineage>
        <taxon>Eukaryota</taxon>
        <taxon>Viridiplantae</taxon>
        <taxon>Streptophyta</taxon>
        <taxon>Embryophyta</taxon>
        <taxon>Tracheophyta</taxon>
        <taxon>Spermatophyta</taxon>
        <taxon>Magnoliopsida</taxon>
        <taxon>eudicotyledons</taxon>
        <taxon>Gunneridae</taxon>
        <taxon>Pentapetalae</taxon>
        <taxon>asterids</taxon>
        <taxon>campanulids</taxon>
        <taxon>Asterales</taxon>
        <taxon>Asteraceae</taxon>
        <taxon>Asteroideae</taxon>
        <taxon>Anthemideae</taxon>
        <taxon>Artemisiinae</taxon>
        <taxon>Artemisia</taxon>
    </lineage>
</organism>
<dbReference type="NCBIfam" id="TIGR00290">
    <property type="entry name" value="MJ0570_dom"/>
    <property type="match status" value="1"/>
</dbReference>
<evidence type="ECO:0000256" key="2">
    <source>
        <dbReference type="ARBA" id="ARBA00012089"/>
    </source>
</evidence>
<keyword evidence="6" id="KW-0067">ATP-binding</keyword>
<comment type="catalytic activity">
    <reaction evidence="9">
        <text>diphthine-[translation elongation factor 2] + NH4(+) + ATP = diphthamide-[translation elongation factor 2] + AMP + diphosphate + H(+)</text>
        <dbReference type="Rhea" id="RHEA:19753"/>
        <dbReference type="Rhea" id="RHEA-COMP:10172"/>
        <dbReference type="Rhea" id="RHEA-COMP:10174"/>
        <dbReference type="ChEBI" id="CHEBI:15378"/>
        <dbReference type="ChEBI" id="CHEBI:16692"/>
        <dbReference type="ChEBI" id="CHEBI:28938"/>
        <dbReference type="ChEBI" id="CHEBI:30616"/>
        <dbReference type="ChEBI" id="CHEBI:33019"/>
        <dbReference type="ChEBI" id="CHEBI:82696"/>
        <dbReference type="ChEBI" id="CHEBI:456215"/>
        <dbReference type="EC" id="6.3.1.14"/>
    </reaction>
</comment>
<dbReference type="Pfam" id="PF01042">
    <property type="entry name" value="Ribonuc_L-PSP"/>
    <property type="match status" value="2"/>
</dbReference>
<dbReference type="InterPro" id="IPR006175">
    <property type="entry name" value="YjgF/YER057c/UK114"/>
</dbReference>
<evidence type="ECO:0000259" key="10">
    <source>
        <dbReference type="Pfam" id="PF01902"/>
    </source>
</evidence>
<dbReference type="InterPro" id="IPR035959">
    <property type="entry name" value="RutC-like_sf"/>
</dbReference>
<protein>
    <recommendedName>
        <fullName evidence="3">Diphthine--ammonia ligase</fullName>
        <ecNumber evidence="2">6.3.1.14</ecNumber>
    </recommendedName>
    <alternativeName>
        <fullName evidence="7">Diphthamide synthase</fullName>
    </alternativeName>
    <alternativeName>
        <fullName evidence="8">Diphthamide synthetase</fullName>
    </alternativeName>
</protein>
<comment type="caution">
    <text evidence="11">The sequence shown here is derived from an EMBL/GenBank/DDBJ whole genome shotgun (WGS) entry which is preliminary data.</text>
</comment>
<dbReference type="GO" id="GO:0005524">
    <property type="term" value="F:ATP binding"/>
    <property type="evidence" value="ECO:0007669"/>
    <property type="project" value="UniProtKB-KW"/>
</dbReference>
<dbReference type="AlphaFoldDB" id="A0A2U1QIC0"/>
<dbReference type="FunFam" id="3.40.50.620:FF:000145">
    <property type="entry name" value="ATP-binding domain containing protein"/>
    <property type="match status" value="1"/>
</dbReference>
<dbReference type="PANTHER" id="PTHR12196">
    <property type="entry name" value="DOMAIN OF UNKNOWN FUNCTION 71 DUF71 -CONTAINING PROTEIN"/>
    <property type="match status" value="1"/>
</dbReference>
<reference evidence="11 12" key="1">
    <citation type="journal article" date="2018" name="Mol. Plant">
        <title>The genome of Artemisia annua provides insight into the evolution of Asteraceae family and artemisinin biosynthesis.</title>
        <authorList>
            <person name="Shen Q."/>
            <person name="Zhang L."/>
            <person name="Liao Z."/>
            <person name="Wang S."/>
            <person name="Yan T."/>
            <person name="Shi P."/>
            <person name="Liu M."/>
            <person name="Fu X."/>
            <person name="Pan Q."/>
            <person name="Wang Y."/>
            <person name="Lv Z."/>
            <person name="Lu X."/>
            <person name="Zhang F."/>
            <person name="Jiang W."/>
            <person name="Ma Y."/>
            <person name="Chen M."/>
            <person name="Hao X."/>
            <person name="Li L."/>
            <person name="Tang Y."/>
            <person name="Lv G."/>
            <person name="Zhou Y."/>
            <person name="Sun X."/>
            <person name="Brodelius P.E."/>
            <person name="Rose J.K.C."/>
            <person name="Tang K."/>
        </authorList>
    </citation>
    <scope>NUCLEOTIDE SEQUENCE [LARGE SCALE GENOMIC DNA]</scope>
    <source>
        <strain evidence="12">cv. Huhao1</strain>
        <tissue evidence="11">Leaf</tissue>
    </source>
</reference>
<keyword evidence="12" id="KW-1185">Reference proteome</keyword>
<dbReference type="Gene3D" id="3.30.1330.40">
    <property type="entry name" value="RutC-like"/>
    <property type="match status" value="2"/>
</dbReference>
<dbReference type="Pfam" id="PF01902">
    <property type="entry name" value="Diphthami_syn_2"/>
    <property type="match status" value="2"/>
</dbReference>
<keyword evidence="5" id="KW-0547">Nucleotide-binding</keyword>
<dbReference type="GO" id="GO:0017178">
    <property type="term" value="F:diphthine-ammonia ligase activity"/>
    <property type="evidence" value="ECO:0007669"/>
    <property type="project" value="UniProtKB-EC"/>
</dbReference>
<dbReference type="SUPFAM" id="SSF55298">
    <property type="entry name" value="YjgF-like"/>
    <property type="match status" value="2"/>
</dbReference>
<name>A0A2U1QIC0_ARTAN</name>
<evidence type="ECO:0000256" key="9">
    <source>
        <dbReference type="ARBA" id="ARBA00048108"/>
    </source>
</evidence>
<evidence type="ECO:0000256" key="7">
    <source>
        <dbReference type="ARBA" id="ARBA00029814"/>
    </source>
</evidence>
<dbReference type="Gene3D" id="3.90.1490.10">
    <property type="entry name" value="putative n-type atp pyrophosphatase, domain 2"/>
    <property type="match status" value="1"/>
</dbReference>
<dbReference type="EC" id="6.3.1.14" evidence="2"/>